<dbReference type="AlphaFoldDB" id="A0AAD4SZT2"/>
<dbReference type="SUPFAM" id="SSF63825">
    <property type="entry name" value="YWTD domain"/>
    <property type="match status" value="1"/>
</dbReference>
<dbReference type="EMBL" id="JAJJMB010007077">
    <property type="protein sequence ID" value="KAI3932272.1"/>
    <property type="molecule type" value="Genomic_DNA"/>
</dbReference>
<organism evidence="2 3">
    <name type="scientific">Papaver atlanticum</name>
    <dbReference type="NCBI Taxonomy" id="357466"/>
    <lineage>
        <taxon>Eukaryota</taxon>
        <taxon>Viridiplantae</taxon>
        <taxon>Streptophyta</taxon>
        <taxon>Embryophyta</taxon>
        <taxon>Tracheophyta</taxon>
        <taxon>Spermatophyta</taxon>
        <taxon>Magnoliopsida</taxon>
        <taxon>Ranunculales</taxon>
        <taxon>Papaveraceae</taxon>
        <taxon>Papaveroideae</taxon>
        <taxon>Papaver</taxon>
    </lineage>
</organism>
<dbReference type="SUPFAM" id="SSF81383">
    <property type="entry name" value="F-box domain"/>
    <property type="match status" value="1"/>
</dbReference>
<dbReference type="Gene3D" id="1.20.1280.50">
    <property type="match status" value="1"/>
</dbReference>
<evidence type="ECO:0000313" key="3">
    <source>
        <dbReference type="Proteomes" id="UP001202328"/>
    </source>
</evidence>
<dbReference type="PANTHER" id="PTHR31111:SF138">
    <property type="entry name" value="F-BOX ASSOCIATED DOMAIN-CONTAINING PROTEIN"/>
    <property type="match status" value="1"/>
</dbReference>
<evidence type="ECO:0000313" key="2">
    <source>
        <dbReference type="EMBL" id="KAI3932272.1"/>
    </source>
</evidence>
<dbReference type="InterPro" id="IPR036047">
    <property type="entry name" value="F-box-like_dom_sf"/>
</dbReference>
<proteinExistence type="predicted"/>
<dbReference type="InterPro" id="IPR001810">
    <property type="entry name" value="F-box_dom"/>
</dbReference>
<dbReference type="SMART" id="SM00256">
    <property type="entry name" value="FBOX"/>
    <property type="match status" value="1"/>
</dbReference>
<dbReference type="CDD" id="cd22157">
    <property type="entry name" value="F-box_AtFBW1-like"/>
    <property type="match status" value="1"/>
</dbReference>
<feature type="domain" description="F-box" evidence="1">
    <location>
        <begin position="27"/>
        <end position="67"/>
    </location>
</feature>
<dbReference type="Proteomes" id="UP001202328">
    <property type="component" value="Unassembled WGS sequence"/>
</dbReference>
<keyword evidence="3" id="KW-1185">Reference proteome</keyword>
<dbReference type="NCBIfam" id="TIGR01640">
    <property type="entry name" value="F_box_assoc_1"/>
    <property type="match status" value="1"/>
</dbReference>
<dbReference type="InterPro" id="IPR013187">
    <property type="entry name" value="F-box-assoc_dom_typ3"/>
</dbReference>
<accession>A0AAD4SZT2</accession>
<dbReference type="PANTHER" id="PTHR31111">
    <property type="entry name" value="BNAA05G37150D PROTEIN-RELATED"/>
    <property type="match status" value="1"/>
</dbReference>
<protein>
    <recommendedName>
        <fullName evidence="1">F-box domain-containing protein</fullName>
    </recommendedName>
</protein>
<gene>
    <name evidence="2" type="ORF">MKW98_024992</name>
</gene>
<dbReference type="Pfam" id="PF08268">
    <property type="entry name" value="FBA_3"/>
    <property type="match status" value="1"/>
</dbReference>
<sequence>MRNKNRKKGTSRSIIDSENDDKSNVVLDEDIVCDILSRLPVKSLLRFKCVSKRWCSLIQDPYFVDLHFARSKARQHLLVAEPLPQKLNRRNVPGNMTKGRHPMHLLTAETFLQERGTVNSTTLNSVIHTMKNTNTFSFETYVGPVNGLICFTNKHSVCMYNISTRDVTPWVKSTLQKEVKEMYGKDISIRSHGFGFDPATKEYKVVCMWTGYIWETDNFWEVLTVGHNTWRKINDIPPYTRGFTDSGVYVNGSIYWCTWKHNGDADFIVAFDVGCEMLRTIQIPNFILHQPLELHVLRERFFQVLEVDGRIAILHKMSAYTVKVWIYEDGDKERSISTTTDTCENWWDEKSIILPVKWLQRRYLYFHTAVGAGQMILEIHRKDFTEFLYSYDWKRNTFKEIIITGIPSIEVHRLEKLFASYTESMFSVSPAEKKCCI</sequence>
<evidence type="ECO:0000259" key="1">
    <source>
        <dbReference type="SMART" id="SM00256"/>
    </source>
</evidence>
<dbReference type="InterPro" id="IPR017451">
    <property type="entry name" value="F-box-assoc_interact_dom"/>
</dbReference>
<name>A0AAD4SZT2_9MAGN</name>
<reference evidence="2" key="1">
    <citation type="submission" date="2022-04" db="EMBL/GenBank/DDBJ databases">
        <title>A functionally conserved STORR gene fusion in Papaver species that diverged 16.8 million years ago.</title>
        <authorList>
            <person name="Catania T."/>
        </authorList>
    </citation>
    <scope>NUCLEOTIDE SEQUENCE</scope>
    <source>
        <strain evidence="2">S-188037</strain>
    </source>
</reference>
<dbReference type="Pfam" id="PF00646">
    <property type="entry name" value="F-box"/>
    <property type="match status" value="1"/>
</dbReference>
<comment type="caution">
    <text evidence="2">The sequence shown here is derived from an EMBL/GenBank/DDBJ whole genome shotgun (WGS) entry which is preliminary data.</text>
</comment>